<evidence type="ECO:0000256" key="4">
    <source>
        <dbReference type="ARBA" id="ARBA00022692"/>
    </source>
</evidence>
<feature type="transmembrane region" description="Helical" evidence="14">
    <location>
        <begin position="208"/>
        <end position="227"/>
    </location>
</feature>
<evidence type="ECO:0000256" key="2">
    <source>
        <dbReference type="ARBA" id="ARBA00006840"/>
    </source>
</evidence>
<evidence type="ECO:0000313" key="16">
    <source>
        <dbReference type="Proteomes" id="UP000034805"/>
    </source>
</evidence>
<evidence type="ECO:0000256" key="11">
    <source>
        <dbReference type="ARBA" id="ARBA00073330"/>
    </source>
</evidence>
<gene>
    <name evidence="15" type="ORF">Z043_102419</name>
</gene>
<dbReference type="CDD" id="cd03167">
    <property type="entry name" value="oculospanin_like_LEL"/>
    <property type="match status" value="1"/>
</dbReference>
<evidence type="ECO:0000256" key="6">
    <source>
        <dbReference type="ARBA" id="ARBA00023136"/>
    </source>
</evidence>
<keyword evidence="5 14" id="KW-1133">Transmembrane helix</keyword>
<dbReference type="Gene3D" id="1.10.1450.10">
    <property type="entry name" value="Tetraspanin"/>
    <property type="match status" value="1"/>
</dbReference>
<keyword evidence="6 14" id="KW-0472">Membrane</keyword>
<comment type="subcellular location">
    <subcellularLocation>
        <location evidence="1">Cell membrane</location>
        <topology evidence="1">Multi-pass membrane protein</topology>
    </subcellularLocation>
</comment>
<dbReference type="PANTHER" id="PTHR19282">
    <property type="entry name" value="TETRASPANIN"/>
    <property type="match status" value="1"/>
</dbReference>
<comment type="function">
    <text evidence="9">Part of TspanC8 subgroup, composed of 6 members that interact with the transmembrane metalloprotease ADAM10. This interaction is required for ADAM10 exit from the endoplasmic reticulum and for enzymatic maturation and trafficking to the cell surface as well as substrate specificity. Different TspanC8/ADAM10 complexes have distinct substrates.</text>
</comment>
<evidence type="ECO:0000256" key="14">
    <source>
        <dbReference type="SAM" id="Phobius"/>
    </source>
</evidence>
<evidence type="ECO:0000256" key="8">
    <source>
        <dbReference type="ARBA" id="ARBA00023180"/>
    </source>
</evidence>
<feature type="region of interest" description="Disordered" evidence="13">
    <location>
        <begin position="61"/>
        <end position="113"/>
    </location>
</feature>
<dbReference type="PRINTS" id="PR00259">
    <property type="entry name" value="TMFOUR"/>
</dbReference>
<evidence type="ECO:0000256" key="7">
    <source>
        <dbReference type="ARBA" id="ARBA00023157"/>
    </source>
</evidence>
<accession>A0A0P7ZB32</accession>
<organism evidence="15 16">
    <name type="scientific">Scleropages formosus</name>
    <name type="common">Asian bonytongue</name>
    <name type="synonym">Osteoglossum formosum</name>
    <dbReference type="NCBI Taxonomy" id="113540"/>
    <lineage>
        <taxon>Eukaryota</taxon>
        <taxon>Metazoa</taxon>
        <taxon>Chordata</taxon>
        <taxon>Craniata</taxon>
        <taxon>Vertebrata</taxon>
        <taxon>Euteleostomi</taxon>
        <taxon>Actinopterygii</taxon>
        <taxon>Neopterygii</taxon>
        <taxon>Teleostei</taxon>
        <taxon>Osteoglossocephala</taxon>
        <taxon>Osteoglossomorpha</taxon>
        <taxon>Osteoglossiformes</taxon>
        <taxon>Osteoglossidae</taxon>
        <taxon>Scleropages</taxon>
    </lineage>
</organism>
<sequence>MSPGARPKTVLPRAHELPAPPSFTLRQLVIQEPVRSTVPPCYIENMRLFVKFPLFWGSRDGSRENETRPLIPKEDKDPEVSSVLTREDTAGVPDGNPEPAEGGGPSGTSARGGNRLPVSRPFILTDCLLKYLLIFSNVIFSVVGLVTLALGLWGLAEKESLAQEKIGHIGTDPMLLFITLGLMLSLLCLSGCVGAVRENECLLQAFSARLLVLVSAQVLAAIVLYTLQGQIEGYVRSVMLTAISRYQDDLDFRFIVDEIQTGLQCCGADTYQDWEINIYFNCSAPGVQACGVPASCCIDPLENGTVWNSQCGLDTRLLNEFSAQSVVFLGGCLGGAARWIERHAGVIGTVEVVFLGVQVLSTCIAMRQLDNIRRTKMDHW</sequence>
<dbReference type="STRING" id="113540.ENSSFOP00015041183"/>
<evidence type="ECO:0000256" key="5">
    <source>
        <dbReference type="ARBA" id="ARBA00022989"/>
    </source>
</evidence>
<keyword evidence="7" id="KW-1015">Disulfide bond</keyword>
<proteinExistence type="inferred from homology"/>
<evidence type="ECO:0000256" key="1">
    <source>
        <dbReference type="ARBA" id="ARBA00004651"/>
    </source>
</evidence>
<keyword evidence="8" id="KW-0325">Glycoprotein</keyword>
<dbReference type="SUPFAM" id="SSF48652">
    <property type="entry name" value="Tetraspanin"/>
    <property type="match status" value="1"/>
</dbReference>
<reference evidence="15 16" key="1">
    <citation type="submission" date="2015-08" db="EMBL/GenBank/DDBJ databases">
        <title>The genome of the Asian arowana (Scleropages formosus).</title>
        <authorList>
            <person name="Tan M.H."/>
            <person name="Gan H.M."/>
            <person name="Croft L.J."/>
            <person name="Austin C.M."/>
        </authorList>
    </citation>
    <scope>NUCLEOTIDE SEQUENCE [LARGE SCALE GENOMIC DNA]</scope>
    <source>
        <strain evidence="15">Aro1</strain>
    </source>
</reference>
<comment type="caution">
    <text evidence="15">The sequence shown here is derived from an EMBL/GenBank/DDBJ whole genome shotgun (WGS) entry which is preliminary data.</text>
</comment>
<evidence type="ECO:0000313" key="15">
    <source>
        <dbReference type="EMBL" id="KPP78110.1"/>
    </source>
</evidence>
<evidence type="ECO:0000256" key="3">
    <source>
        <dbReference type="ARBA" id="ARBA00022475"/>
    </source>
</evidence>
<evidence type="ECO:0000256" key="13">
    <source>
        <dbReference type="SAM" id="MobiDB-lite"/>
    </source>
</evidence>
<evidence type="ECO:0000256" key="12">
    <source>
        <dbReference type="ARBA" id="ARBA00083961"/>
    </source>
</evidence>
<dbReference type="InterPro" id="IPR008952">
    <property type="entry name" value="Tetraspanin_EC2_sf"/>
</dbReference>
<keyword evidence="4 14" id="KW-0812">Transmembrane</keyword>
<dbReference type="PANTHER" id="PTHR19282:SF550">
    <property type="entry name" value="TETRASPANIN-10"/>
    <property type="match status" value="1"/>
</dbReference>
<evidence type="ECO:0000256" key="10">
    <source>
        <dbReference type="ARBA" id="ARBA00065402"/>
    </source>
</evidence>
<dbReference type="AlphaFoldDB" id="A0A0P7ZB32"/>
<dbReference type="GO" id="GO:0019899">
    <property type="term" value="F:enzyme binding"/>
    <property type="evidence" value="ECO:0007669"/>
    <property type="project" value="UniProtKB-ARBA"/>
</dbReference>
<feature type="compositionally biased region" description="Basic and acidic residues" evidence="13">
    <location>
        <begin position="61"/>
        <end position="89"/>
    </location>
</feature>
<comment type="subunit">
    <text evidence="10">Interacts with ADAM10.</text>
</comment>
<dbReference type="Proteomes" id="UP000034805">
    <property type="component" value="Unassembled WGS sequence"/>
</dbReference>
<dbReference type="GO" id="GO:0005886">
    <property type="term" value="C:plasma membrane"/>
    <property type="evidence" value="ECO:0007669"/>
    <property type="project" value="UniProtKB-SubCell"/>
</dbReference>
<dbReference type="FunFam" id="1.10.1450.10:FF:000033">
    <property type="entry name" value="Tetraspanin"/>
    <property type="match status" value="1"/>
</dbReference>
<feature type="transmembrane region" description="Helical" evidence="14">
    <location>
        <begin position="131"/>
        <end position="153"/>
    </location>
</feature>
<evidence type="ECO:0000256" key="9">
    <source>
        <dbReference type="ARBA" id="ARBA00056995"/>
    </source>
</evidence>
<feature type="transmembrane region" description="Helical" evidence="14">
    <location>
        <begin position="174"/>
        <end position="196"/>
    </location>
</feature>
<name>A0A0P7ZB32_SCLFO</name>
<dbReference type="InterPro" id="IPR018499">
    <property type="entry name" value="Tetraspanin/Peripherin"/>
</dbReference>
<protein>
    <recommendedName>
        <fullName evidence="11">Tetraspanin-10</fullName>
    </recommendedName>
    <alternativeName>
        <fullName evidence="12">Oculospanin</fullName>
    </alternativeName>
</protein>
<dbReference type="EMBL" id="JARO02000568">
    <property type="protein sequence ID" value="KPP78110.1"/>
    <property type="molecule type" value="Genomic_DNA"/>
</dbReference>
<comment type="similarity">
    <text evidence="2">Belongs to the tetraspanin (TM4SF) family.</text>
</comment>
<dbReference type="Pfam" id="PF00335">
    <property type="entry name" value="Tetraspanin"/>
    <property type="match status" value="1"/>
</dbReference>
<keyword evidence="3" id="KW-1003">Cell membrane</keyword>